<evidence type="ECO:0000313" key="2">
    <source>
        <dbReference type="Proteomes" id="UP000008909"/>
    </source>
</evidence>
<evidence type="ECO:0000313" key="1">
    <source>
        <dbReference type="EMBL" id="GAA54528.1"/>
    </source>
</evidence>
<keyword evidence="2" id="KW-1185">Reference proteome</keyword>
<reference evidence="1" key="1">
    <citation type="journal article" date="2011" name="Genome Biol.">
        <title>The draft genome of the carcinogenic human liver fluke Clonorchis sinensis.</title>
        <authorList>
            <person name="Wang X."/>
            <person name="Chen W."/>
            <person name="Huang Y."/>
            <person name="Sun J."/>
            <person name="Men J."/>
            <person name="Liu H."/>
            <person name="Luo F."/>
            <person name="Guo L."/>
            <person name="Lv X."/>
            <person name="Deng C."/>
            <person name="Zhou C."/>
            <person name="Fan Y."/>
            <person name="Li X."/>
            <person name="Huang L."/>
            <person name="Hu Y."/>
            <person name="Liang C."/>
            <person name="Hu X."/>
            <person name="Xu J."/>
            <person name="Yu X."/>
        </authorList>
    </citation>
    <scope>NUCLEOTIDE SEQUENCE [LARGE SCALE GENOMIC DNA]</scope>
    <source>
        <strain evidence="1">Henan</strain>
    </source>
</reference>
<sequence>MTHSNKKNGITLKNSSVCEEAFKQFTVHHNYTGDRSRKTVGTSSRVTTGVKLLPPMVRTLGSDNFVGHEYCRRLASSLTRSYSQRYAAEANAVTICCMFVSKCANKPRVSTESNYGVKETIARRYWMATSSSKPINPTTQIVERVGAIWWLHNASVKHTNLAYKAKIRKVNISTVSVDVKEKLIFTGKLYSRFFLLIVTKTHCESFDQFELAPSVCPLNTISARTEDLVSRMRYFDLDRIQRILSSTTQFTPTNLGLTGFSNEHKGKKPTCFVGYFPFLSRSPVIRT</sequence>
<reference key="2">
    <citation type="submission" date="2011-10" db="EMBL/GenBank/DDBJ databases">
        <title>The genome and transcriptome sequence of Clonorchis sinensis provide insights into the carcinogenic liver fluke.</title>
        <authorList>
            <person name="Wang X."/>
            <person name="Huang Y."/>
            <person name="Chen W."/>
            <person name="Liu H."/>
            <person name="Guo L."/>
            <person name="Chen Y."/>
            <person name="Luo F."/>
            <person name="Zhou W."/>
            <person name="Sun J."/>
            <person name="Mao Q."/>
            <person name="Liang P."/>
            <person name="Zhou C."/>
            <person name="Tian Y."/>
            <person name="Men J."/>
            <person name="Lv X."/>
            <person name="Huang L."/>
            <person name="Zhou J."/>
            <person name="Hu Y."/>
            <person name="Li R."/>
            <person name="Zhang F."/>
            <person name="Lei H."/>
            <person name="Li X."/>
            <person name="Hu X."/>
            <person name="Liang C."/>
            <person name="Xu J."/>
            <person name="Wu Z."/>
            <person name="Yu X."/>
        </authorList>
    </citation>
    <scope>NUCLEOTIDE SEQUENCE</scope>
    <source>
        <strain>Henan</strain>
    </source>
</reference>
<accession>G7YNJ7</accession>
<dbReference type="AlphaFoldDB" id="G7YNJ7"/>
<organism evidence="1 2">
    <name type="scientific">Clonorchis sinensis</name>
    <name type="common">Chinese liver fluke</name>
    <dbReference type="NCBI Taxonomy" id="79923"/>
    <lineage>
        <taxon>Eukaryota</taxon>
        <taxon>Metazoa</taxon>
        <taxon>Spiralia</taxon>
        <taxon>Lophotrochozoa</taxon>
        <taxon>Platyhelminthes</taxon>
        <taxon>Trematoda</taxon>
        <taxon>Digenea</taxon>
        <taxon>Opisthorchiida</taxon>
        <taxon>Opisthorchiata</taxon>
        <taxon>Opisthorchiidae</taxon>
        <taxon>Clonorchis</taxon>
    </lineage>
</organism>
<gene>
    <name evidence="1" type="ORF">CLF_103561</name>
</gene>
<dbReference type="Proteomes" id="UP000008909">
    <property type="component" value="Unassembled WGS sequence"/>
</dbReference>
<protein>
    <submittedName>
        <fullName evidence="1">Uncharacterized protein</fullName>
    </submittedName>
</protein>
<name>G7YNJ7_CLOSI</name>
<proteinExistence type="predicted"/>
<dbReference type="EMBL" id="DF143899">
    <property type="protein sequence ID" value="GAA54528.1"/>
    <property type="molecule type" value="Genomic_DNA"/>
</dbReference>